<dbReference type="RefSeq" id="WP_147096284.1">
    <property type="nucleotide sequence ID" value="NZ_JBHUFH010000002.1"/>
</dbReference>
<feature type="binding site" evidence="12">
    <location>
        <position position="63"/>
    </location>
    <ligand>
        <name>[4Fe-4S] cluster</name>
        <dbReference type="ChEBI" id="CHEBI:49883"/>
        <label>1</label>
    </ligand>
</feature>
<feature type="region of interest" description="Disordered" evidence="13">
    <location>
        <begin position="1"/>
        <end position="28"/>
    </location>
</feature>
<dbReference type="GO" id="GO:0046872">
    <property type="term" value="F:metal ion binding"/>
    <property type="evidence" value="ECO:0007669"/>
    <property type="project" value="UniProtKB-KW"/>
</dbReference>
<comment type="caution">
    <text evidence="15">The sequence shown here is derived from an EMBL/GenBank/DDBJ whole genome shotgun (WGS) entry which is preliminary data.</text>
</comment>
<dbReference type="PROSITE" id="PS00198">
    <property type="entry name" value="4FE4S_FER_1"/>
    <property type="match status" value="1"/>
</dbReference>
<feature type="binding site" evidence="12">
    <location>
        <position position="163"/>
    </location>
    <ligand>
        <name>[4Fe-4S] cluster</name>
        <dbReference type="ChEBI" id="CHEBI:49883"/>
        <label>3</label>
    </ligand>
</feature>
<keyword evidence="11" id="KW-0472">Membrane</keyword>
<gene>
    <name evidence="15" type="primary">fdxH</name>
    <name evidence="15" type="ORF">FQV27_02805</name>
</gene>
<dbReference type="Proteomes" id="UP000321562">
    <property type="component" value="Unassembled WGS sequence"/>
</dbReference>
<feature type="binding site" evidence="12">
    <location>
        <position position="195"/>
    </location>
    <ligand>
        <name>[4Fe-4S] cluster</name>
        <dbReference type="ChEBI" id="CHEBI:49883"/>
        <label>2</label>
    </ligand>
</feature>
<dbReference type="SUPFAM" id="SSF54862">
    <property type="entry name" value="4Fe-4S ferredoxins"/>
    <property type="match status" value="1"/>
</dbReference>
<keyword evidence="10 12" id="KW-0411">Iron-sulfur</keyword>
<evidence type="ECO:0000256" key="1">
    <source>
        <dbReference type="ARBA" id="ARBA00004236"/>
    </source>
</evidence>
<evidence type="ECO:0000256" key="13">
    <source>
        <dbReference type="SAM" id="MobiDB-lite"/>
    </source>
</evidence>
<proteinExistence type="predicted"/>
<evidence type="ECO:0000256" key="6">
    <source>
        <dbReference type="ARBA" id="ARBA00022723"/>
    </source>
</evidence>
<evidence type="ECO:0000313" key="16">
    <source>
        <dbReference type="Proteomes" id="UP000321562"/>
    </source>
</evidence>
<dbReference type="Gene3D" id="1.20.5.480">
    <property type="entry name" value="Single helix bin"/>
    <property type="match status" value="1"/>
</dbReference>
<dbReference type="PANTHER" id="PTHR43545">
    <property type="entry name" value="FORMATE DEHYDROGENASE, NITRATE-INDUCIBLE, IRON-SULFUR SUBUNIT"/>
    <property type="match status" value="1"/>
</dbReference>
<dbReference type="GO" id="GO:0015944">
    <property type="term" value="P:formate oxidation"/>
    <property type="evidence" value="ECO:0007669"/>
    <property type="project" value="InterPro"/>
</dbReference>
<feature type="binding site" evidence="12">
    <location>
        <position position="123"/>
    </location>
    <ligand>
        <name>[4Fe-4S] cluster</name>
        <dbReference type="ChEBI" id="CHEBI:49883"/>
        <label>3</label>
    </ligand>
</feature>
<feature type="domain" description="4Fe-4S ferredoxin-type" evidence="14">
    <location>
        <begin position="144"/>
        <end position="173"/>
    </location>
</feature>
<keyword evidence="2" id="KW-0813">Transport</keyword>
<dbReference type="Pfam" id="PF13247">
    <property type="entry name" value="Fer4_11"/>
    <property type="match status" value="1"/>
</dbReference>
<evidence type="ECO:0000256" key="12">
    <source>
        <dbReference type="PIRSR" id="PIRSR036298-50"/>
    </source>
</evidence>
<evidence type="ECO:0000256" key="7">
    <source>
        <dbReference type="ARBA" id="ARBA00022737"/>
    </source>
</evidence>
<protein>
    <submittedName>
        <fullName evidence="15">Formate dehydrogenase subunit beta</fullName>
    </submittedName>
</protein>
<evidence type="ECO:0000313" key="15">
    <source>
        <dbReference type="EMBL" id="TXB70799.1"/>
    </source>
</evidence>
<feature type="binding site" evidence="12">
    <location>
        <position position="132"/>
    </location>
    <ligand>
        <name>[4Fe-4S] cluster</name>
        <dbReference type="ChEBI" id="CHEBI:49883"/>
        <label>4</label>
    </ligand>
</feature>
<feature type="binding site" evidence="12">
    <location>
        <position position="60"/>
    </location>
    <ligand>
        <name>[4Fe-4S] cluster</name>
        <dbReference type="ChEBI" id="CHEBI:49883"/>
        <label>1</label>
    </ligand>
</feature>
<keyword evidence="4 12" id="KW-0004">4Fe-4S</keyword>
<dbReference type="InterPro" id="IPR038384">
    <property type="entry name" value="Formate_DH_C_sf"/>
</dbReference>
<keyword evidence="8" id="KW-0249">Electron transport</keyword>
<evidence type="ECO:0000259" key="14">
    <source>
        <dbReference type="PROSITE" id="PS51379"/>
    </source>
</evidence>
<dbReference type="CDD" id="cd10558">
    <property type="entry name" value="FDH-N"/>
    <property type="match status" value="1"/>
</dbReference>
<dbReference type="Gene3D" id="3.30.70.20">
    <property type="match status" value="2"/>
</dbReference>
<dbReference type="GO" id="GO:0051539">
    <property type="term" value="F:4 iron, 4 sulfur cluster binding"/>
    <property type="evidence" value="ECO:0007669"/>
    <property type="project" value="UniProtKB-KW"/>
</dbReference>
<feature type="binding site" evidence="12">
    <location>
        <position position="183"/>
    </location>
    <ligand>
        <name>[4Fe-4S] cluster</name>
        <dbReference type="ChEBI" id="CHEBI:49883"/>
        <label>2</label>
    </ligand>
</feature>
<sequence>MTDTAPPPTTAVSNPPVEPLSPNLGDGDVVLASATPNLPPPTRQLDPVAKLIDISKCIGCKACQSACIEWNDTHPEIGVNFGSYENPHDLTSEMYTLMRFNEYEDPDTGNLDWLIRKDGCMHCEDPGCLKACPSPGAIVKYSNGIVDFIHDKCIGCGYCISGCPFDIPRMSPTRHVVSKCTLCSDRVSVGQGPACAKACPTQAIVFGTKTDMIAHAEERIVDLNARGYEHAALYDPEGVGGTHVMYVLPIGDKPEEYSGLPADPKISAVVEGWKGPAKTVGLAAIGLAAVGAALHSIFAKPNEVSEHDRVEAGRMVDDILGPEETAELAVSNPDETGQG</sequence>
<accession>A0A5C6S7F6</accession>
<dbReference type="InterPro" id="IPR014603">
    <property type="entry name" value="Formate_DH_Fe-S_su"/>
</dbReference>
<feature type="binding site" evidence="12">
    <location>
        <position position="57"/>
    </location>
    <ligand>
        <name>[4Fe-4S] cluster</name>
        <dbReference type="ChEBI" id="CHEBI:49883"/>
        <label>1</label>
    </ligand>
</feature>
<dbReference type="PIRSF" id="PIRSF036298">
    <property type="entry name" value="FDH_4Fe4S"/>
    <property type="match status" value="1"/>
</dbReference>
<feature type="binding site" evidence="12">
    <location>
        <position position="67"/>
    </location>
    <ligand>
        <name>[4Fe-4S] cluster</name>
        <dbReference type="ChEBI" id="CHEBI:49883"/>
        <label>2</label>
    </ligand>
</feature>
<evidence type="ECO:0000256" key="10">
    <source>
        <dbReference type="ARBA" id="ARBA00023014"/>
    </source>
</evidence>
<comment type="subcellular location">
    <subcellularLocation>
        <location evidence="1">Cell membrane</location>
    </subcellularLocation>
</comment>
<feature type="domain" description="4Fe-4S ferredoxin-type" evidence="14">
    <location>
        <begin position="48"/>
        <end position="67"/>
    </location>
</feature>
<feature type="binding site" evidence="12">
    <location>
        <position position="128"/>
    </location>
    <ligand>
        <name>[4Fe-4S] cluster</name>
        <dbReference type="ChEBI" id="CHEBI:49883"/>
        <label>3</label>
    </ligand>
</feature>
<comment type="cofactor">
    <cofactor evidence="12">
        <name>[4Fe-4S] cluster</name>
        <dbReference type="ChEBI" id="CHEBI:49883"/>
    </cofactor>
    <text evidence="12">Binds 4 [4Fe-4S] clusters per subunit.</text>
</comment>
<dbReference type="AlphaFoldDB" id="A0A5C6S7F6"/>
<dbReference type="NCBIfam" id="TIGR01582">
    <property type="entry name" value="FDH-beta"/>
    <property type="match status" value="1"/>
</dbReference>
<dbReference type="PANTHER" id="PTHR43545:SF6">
    <property type="entry name" value="FORMATE DEHYDROGENASE, NITRATE-INDUCIBLE, IRON-SULFUR SUBUNIT"/>
    <property type="match status" value="1"/>
</dbReference>
<evidence type="ECO:0000256" key="11">
    <source>
        <dbReference type="ARBA" id="ARBA00023136"/>
    </source>
</evidence>
<organism evidence="15 16">
    <name type="scientific">Paracoccus aurantiacus</name>
    <dbReference type="NCBI Taxonomy" id="2599412"/>
    <lineage>
        <taxon>Bacteria</taxon>
        <taxon>Pseudomonadati</taxon>
        <taxon>Pseudomonadota</taxon>
        <taxon>Alphaproteobacteria</taxon>
        <taxon>Rhodobacterales</taxon>
        <taxon>Paracoccaceae</taxon>
        <taxon>Paracoccus</taxon>
    </lineage>
</organism>
<feature type="binding site" evidence="12">
    <location>
        <position position="120"/>
    </location>
    <ligand>
        <name>[4Fe-4S] cluster</name>
        <dbReference type="ChEBI" id="CHEBI:49883"/>
        <label>3</label>
    </ligand>
</feature>
<evidence type="ECO:0000256" key="8">
    <source>
        <dbReference type="ARBA" id="ARBA00022982"/>
    </source>
</evidence>
<dbReference type="Pfam" id="PF09163">
    <property type="entry name" value="Form-deh_trans"/>
    <property type="match status" value="1"/>
</dbReference>
<feature type="binding site" evidence="12">
    <location>
        <position position="156"/>
    </location>
    <ligand>
        <name>[4Fe-4S] cluster</name>
        <dbReference type="ChEBI" id="CHEBI:49883"/>
        <label>4</label>
    </ligand>
</feature>
<reference evidence="15 16" key="1">
    <citation type="submission" date="2019-08" db="EMBL/GenBank/DDBJ databases">
        <authorList>
            <person name="Ye J."/>
        </authorList>
    </citation>
    <scope>NUCLEOTIDE SEQUENCE [LARGE SCALE GENOMIC DNA]</scope>
    <source>
        <strain evidence="15 16">TK008</strain>
    </source>
</reference>
<dbReference type="PROSITE" id="PS51379">
    <property type="entry name" value="4FE4S_FER_2"/>
    <property type="match status" value="3"/>
</dbReference>
<evidence type="ECO:0000256" key="5">
    <source>
        <dbReference type="ARBA" id="ARBA00022692"/>
    </source>
</evidence>
<dbReference type="EMBL" id="VOPL01000001">
    <property type="protein sequence ID" value="TXB70799.1"/>
    <property type="molecule type" value="Genomic_DNA"/>
</dbReference>
<keyword evidence="3" id="KW-1003">Cell membrane</keyword>
<name>A0A5C6S7F6_9RHOB</name>
<dbReference type="GO" id="GO:0045333">
    <property type="term" value="P:cellular respiration"/>
    <property type="evidence" value="ECO:0007669"/>
    <property type="project" value="InterPro"/>
</dbReference>
<dbReference type="InterPro" id="IPR017900">
    <property type="entry name" value="4Fe4S_Fe_S_CS"/>
</dbReference>
<keyword evidence="16" id="KW-1185">Reference proteome</keyword>
<feature type="binding site" evidence="12">
    <location>
        <position position="180"/>
    </location>
    <ligand>
        <name>[4Fe-4S] cluster</name>
        <dbReference type="ChEBI" id="CHEBI:49883"/>
        <label>2</label>
    </ligand>
</feature>
<keyword evidence="7" id="KW-0677">Repeat</keyword>
<dbReference type="InterPro" id="IPR015246">
    <property type="entry name" value="Formate_DH_TM"/>
</dbReference>
<evidence type="ECO:0000256" key="2">
    <source>
        <dbReference type="ARBA" id="ARBA00022448"/>
    </source>
</evidence>
<dbReference type="OrthoDB" id="9779457at2"/>
<feature type="binding site" evidence="12">
    <location>
        <position position="153"/>
    </location>
    <ligand>
        <name>[4Fe-4S] cluster</name>
        <dbReference type="ChEBI" id="CHEBI:49883"/>
        <label>4</label>
    </ligand>
</feature>
<evidence type="ECO:0000256" key="4">
    <source>
        <dbReference type="ARBA" id="ARBA00022485"/>
    </source>
</evidence>
<keyword evidence="5" id="KW-0812">Transmembrane</keyword>
<keyword evidence="9 12" id="KW-0408">Iron</keyword>
<keyword evidence="6 12" id="KW-0479">Metal-binding</keyword>
<dbReference type="InterPro" id="IPR051555">
    <property type="entry name" value="FDH_Electron_Transfer_Unit"/>
</dbReference>
<dbReference type="GO" id="GO:0005886">
    <property type="term" value="C:plasma membrane"/>
    <property type="evidence" value="ECO:0007669"/>
    <property type="project" value="UniProtKB-SubCell"/>
</dbReference>
<feature type="domain" description="4Fe-4S ferredoxin-type" evidence="14">
    <location>
        <begin position="111"/>
        <end position="143"/>
    </location>
</feature>
<evidence type="ECO:0000256" key="9">
    <source>
        <dbReference type="ARBA" id="ARBA00023004"/>
    </source>
</evidence>
<evidence type="ECO:0000256" key="3">
    <source>
        <dbReference type="ARBA" id="ARBA00022475"/>
    </source>
</evidence>
<dbReference type="InterPro" id="IPR017896">
    <property type="entry name" value="4Fe4S_Fe-S-bd"/>
</dbReference>
<dbReference type="InterPro" id="IPR006470">
    <property type="entry name" value="Formate_DH_bsu_Proteobacteria"/>
</dbReference>
<feature type="binding site" evidence="12">
    <location>
        <position position="159"/>
    </location>
    <ligand>
        <name>[4Fe-4S] cluster</name>
        <dbReference type="ChEBI" id="CHEBI:49883"/>
        <label>4</label>
    </ligand>
</feature>
<feature type="binding site" evidence="12">
    <location>
        <position position="199"/>
    </location>
    <ligand>
        <name>[4Fe-4S] cluster</name>
        <dbReference type="ChEBI" id="CHEBI:49883"/>
        <label>1</label>
    </ligand>
</feature>